<dbReference type="GO" id="GO:0005509">
    <property type="term" value="F:calcium ion binding"/>
    <property type="evidence" value="ECO:0007669"/>
    <property type="project" value="UniProtKB-UniRule"/>
</dbReference>
<proteinExistence type="predicted"/>
<accession>A0A1G8MWD9</accession>
<dbReference type="PIRSF" id="PIRSF002937">
    <property type="entry name" value="Res_reg_Spo0A"/>
    <property type="match status" value="1"/>
</dbReference>
<keyword evidence="12 14" id="KW-0804">Transcription</keyword>
<evidence type="ECO:0000256" key="7">
    <source>
        <dbReference type="ARBA" id="ARBA00022969"/>
    </source>
</evidence>
<dbReference type="Pfam" id="PF08769">
    <property type="entry name" value="Spo0A_C"/>
    <property type="match status" value="1"/>
</dbReference>
<organism evidence="18 19">
    <name type="scientific">Proteiniclasticum ruminis</name>
    <dbReference type="NCBI Taxonomy" id="398199"/>
    <lineage>
        <taxon>Bacteria</taxon>
        <taxon>Bacillati</taxon>
        <taxon>Bacillota</taxon>
        <taxon>Clostridia</taxon>
        <taxon>Eubacteriales</taxon>
        <taxon>Clostridiaceae</taxon>
        <taxon>Proteiniclasticum</taxon>
    </lineage>
</organism>
<protein>
    <recommendedName>
        <fullName evidence="2 14">Stage 0 sporulation protein A homolog</fullName>
    </recommendedName>
</protein>
<evidence type="ECO:0000256" key="15">
    <source>
        <dbReference type="PIRSR" id="PIRSR002937-1"/>
    </source>
</evidence>
<keyword evidence="6 14" id="KW-0106">Calcium</keyword>
<feature type="modified residue" description="4-aspartylphosphate" evidence="16">
    <location>
        <position position="57"/>
    </location>
</feature>
<dbReference type="Pfam" id="PF00072">
    <property type="entry name" value="Response_reg"/>
    <property type="match status" value="1"/>
</dbReference>
<keyword evidence="10 14" id="KW-0238">DNA-binding</keyword>
<dbReference type="Proteomes" id="UP000183255">
    <property type="component" value="Unassembled WGS sequence"/>
</dbReference>
<evidence type="ECO:0000256" key="13">
    <source>
        <dbReference type="ARBA" id="ARBA00024867"/>
    </source>
</evidence>
<dbReference type="PANTHER" id="PTHR48111:SF1">
    <property type="entry name" value="TWO-COMPONENT RESPONSE REGULATOR ORR33"/>
    <property type="match status" value="1"/>
</dbReference>
<name>A0A1G8MWD9_9CLOT</name>
<evidence type="ECO:0000256" key="1">
    <source>
        <dbReference type="ARBA" id="ARBA00004496"/>
    </source>
</evidence>
<evidence type="ECO:0000259" key="17">
    <source>
        <dbReference type="PROSITE" id="PS50110"/>
    </source>
</evidence>
<comment type="subcellular location">
    <subcellularLocation>
        <location evidence="1 14">Cytoplasm</location>
    </subcellularLocation>
</comment>
<dbReference type="InterPro" id="IPR039420">
    <property type="entry name" value="WalR-like"/>
</dbReference>
<keyword evidence="8 14" id="KW-0902">Two-component regulatory system</keyword>
<dbReference type="SMART" id="SM00448">
    <property type="entry name" value="REC"/>
    <property type="match status" value="1"/>
</dbReference>
<dbReference type="GO" id="GO:0000156">
    <property type="term" value="F:phosphorelay response regulator activity"/>
    <property type="evidence" value="ECO:0007669"/>
    <property type="project" value="TreeGrafter"/>
</dbReference>
<keyword evidence="7 14" id="KW-0749">Sporulation</keyword>
<dbReference type="InterPro" id="IPR001789">
    <property type="entry name" value="Sig_transdc_resp-reg_receiver"/>
</dbReference>
<dbReference type="GO" id="GO:0042173">
    <property type="term" value="P:regulation of sporulation resulting in formation of a cellular spore"/>
    <property type="evidence" value="ECO:0007669"/>
    <property type="project" value="InterPro"/>
</dbReference>
<evidence type="ECO:0000256" key="4">
    <source>
        <dbReference type="ARBA" id="ARBA00022491"/>
    </source>
</evidence>
<dbReference type="GO" id="GO:0003700">
    <property type="term" value="F:DNA-binding transcription factor activity"/>
    <property type="evidence" value="ECO:0007669"/>
    <property type="project" value="InterPro"/>
</dbReference>
<evidence type="ECO:0000256" key="3">
    <source>
        <dbReference type="ARBA" id="ARBA00022490"/>
    </source>
</evidence>
<dbReference type="GO" id="GO:0005829">
    <property type="term" value="C:cytosol"/>
    <property type="evidence" value="ECO:0007669"/>
    <property type="project" value="TreeGrafter"/>
</dbReference>
<feature type="binding site" evidence="15">
    <location>
        <position position="57"/>
    </location>
    <ligand>
        <name>Ca(2+)</name>
        <dbReference type="ChEBI" id="CHEBI:29108"/>
    </ligand>
</feature>
<keyword evidence="11 14" id="KW-0010">Activator</keyword>
<feature type="binding site" evidence="15">
    <location>
        <position position="11"/>
    </location>
    <ligand>
        <name>Ca(2+)</name>
        <dbReference type="ChEBI" id="CHEBI:29108"/>
    </ligand>
</feature>
<dbReference type="InterPro" id="IPR011006">
    <property type="entry name" value="CheY-like_superfamily"/>
</dbReference>
<reference evidence="18 19" key="1">
    <citation type="submission" date="2016-10" db="EMBL/GenBank/DDBJ databases">
        <authorList>
            <person name="de Groot N.N."/>
        </authorList>
    </citation>
    <scope>NUCLEOTIDE SEQUENCE [LARGE SCALE GENOMIC DNA]</scope>
    <source>
        <strain evidence="18 19">CGMCC 1.5058</strain>
    </source>
</reference>
<dbReference type="Gene3D" id="3.40.50.2300">
    <property type="match status" value="1"/>
</dbReference>
<dbReference type="PROSITE" id="PS50110">
    <property type="entry name" value="RESPONSE_REGULATORY"/>
    <property type="match status" value="1"/>
</dbReference>
<dbReference type="GO" id="GO:0032993">
    <property type="term" value="C:protein-DNA complex"/>
    <property type="evidence" value="ECO:0007669"/>
    <property type="project" value="TreeGrafter"/>
</dbReference>
<evidence type="ECO:0000256" key="16">
    <source>
        <dbReference type="PROSITE-ProRule" id="PRU00169"/>
    </source>
</evidence>
<keyword evidence="3 14" id="KW-0963">Cytoplasm</keyword>
<feature type="domain" description="Response regulatory" evidence="17">
    <location>
        <begin position="6"/>
        <end position="122"/>
    </location>
</feature>
<dbReference type="GO" id="GO:0051606">
    <property type="term" value="P:detection of stimulus"/>
    <property type="evidence" value="ECO:0007669"/>
    <property type="project" value="UniProtKB-UniRule"/>
</dbReference>
<dbReference type="InterPro" id="IPR012052">
    <property type="entry name" value="Spore_0_A"/>
</dbReference>
<dbReference type="EMBL" id="FNDZ01000004">
    <property type="protein sequence ID" value="SDI72166.1"/>
    <property type="molecule type" value="Genomic_DNA"/>
</dbReference>
<comment type="function">
    <text evidence="13 14">May play the central regulatory role in sporulation. It may be an element of the effector pathway responsible for the activation of sporulation genes in response to nutritional stress. Spo0A may act in concert with spo0H (a sigma factor) to control the expression of some genes that are critical to the sporulation process.</text>
</comment>
<dbReference type="InterPro" id="IPR036388">
    <property type="entry name" value="WH-like_DNA-bd_sf"/>
</dbReference>
<keyword evidence="14 15" id="KW-0479">Metal-binding</keyword>
<dbReference type="NCBIfam" id="TIGR02875">
    <property type="entry name" value="spore_0_A"/>
    <property type="match status" value="1"/>
</dbReference>
<comment type="cofactor">
    <cofactor evidence="14 15">
        <name>Ca(2+)</name>
        <dbReference type="ChEBI" id="CHEBI:29108"/>
    </cofactor>
    <text evidence="14 15">Binds 1 Ca(2+) ion per subunit.</text>
</comment>
<dbReference type="AlphaFoldDB" id="A0A1G8MWD9"/>
<dbReference type="GO" id="GO:0030435">
    <property type="term" value="P:sporulation resulting in formation of a cellular spore"/>
    <property type="evidence" value="ECO:0007669"/>
    <property type="project" value="UniProtKB-UniRule"/>
</dbReference>
<dbReference type="SUPFAM" id="SSF46894">
    <property type="entry name" value="C-terminal effector domain of the bipartite response regulators"/>
    <property type="match status" value="1"/>
</dbReference>
<feature type="binding site" evidence="15">
    <location>
        <position position="12"/>
    </location>
    <ligand>
        <name>Ca(2+)</name>
        <dbReference type="ChEBI" id="CHEBI:29108"/>
    </ligand>
</feature>
<dbReference type="PANTHER" id="PTHR48111">
    <property type="entry name" value="REGULATOR OF RPOS"/>
    <property type="match status" value="1"/>
</dbReference>
<dbReference type="InterPro" id="IPR014879">
    <property type="entry name" value="Spo0A_C"/>
</dbReference>
<evidence type="ECO:0000256" key="5">
    <source>
        <dbReference type="ARBA" id="ARBA00022553"/>
    </source>
</evidence>
<dbReference type="InterPro" id="IPR016032">
    <property type="entry name" value="Sig_transdc_resp-reg_C-effctor"/>
</dbReference>
<dbReference type="SUPFAM" id="SSF52172">
    <property type="entry name" value="CheY-like"/>
    <property type="match status" value="1"/>
</dbReference>
<evidence type="ECO:0000256" key="8">
    <source>
        <dbReference type="ARBA" id="ARBA00023012"/>
    </source>
</evidence>
<dbReference type="GO" id="GO:0000976">
    <property type="term" value="F:transcription cis-regulatory region binding"/>
    <property type="evidence" value="ECO:0007669"/>
    <property type="project" value="TreeGrafter"/>
</dbReference>
<sequence length="266" mass="29888">MKKLIKILIADDNADMSALLNEFLSNDPELLVVGVAKNGIETLEIMQQKKPDVLLLDIIMPELDGLGVLESLKNMEDRPVIIVYSAISHDKVTNTAITLGADYYMVKGIDLKQIKKRIKSYFHESQDGIMKTQDMKSSDFQEDGIEKKDLATELSSILQEAGILPHIKGYSYLREAIIEVIDNVELLSAVTKELYPNIAAKFNTTSSRVERAIRHSIEVSWNKGQLENLNKIQGFTVNFEKGKPTNSEFIALISDKFRLEKGQGDE</sequence>
<evidence type="ECO:0000256" key="2">
    <source>
        <dbReference type="ARBA" id="ARBA00018672"/>
    </source>
</evidence>
<evidence type="ECO:0000256" key="11">
    <source>
        <dbReference type="ARBA" id="ARBA00023159"/>
    </source>
</evidence>
<keyword evidence="5 16" id="KW-0597">Phosphoprotein</keyword>
<evidence type="ECO:0000256" key="14">
    <source>
        <dbReference type="PIRNR" id="PIRNR002937"/>
    </source>
</evidence>
<evidence type="ECO:0000256" key="10">
    <source>
        <dbReference type="ARBA" id="ARBA00023125"/>
    </source>
</evidence>
<keyword evidence="9 14" id="KW-0805">Transcription regulation</keyword>
<evidence type="ECO:0000256" key="9">
    <source>
        <dbReference type="ARBA" id="ARBA00023015"/>
    </source>
</evidence>
<evidence type="ECO:0000256" key="12">
    <source>
        <dbReference type="ARBA" id="ARBA00023163"/>
    </source>
</evidence>
<keyword evidence="4 14" id="KW-0678">Repressor</keyword>
<evidence type="ECO:0000313" key="18">
    <source>
        <dbReference type="EMBL" id="SDI72166.1"/>
    </source>
</evidence>
<dbReference type="Gene3D" id="1.10.10.10">
    <property type="entry name" value="Winged helix-like DNA-binding domain superfamily/Winged helix DNA-binding domain"/>
    <property type="match status" value="1"/>
</dbReference>
<evidence type="ECO:0000256" key="6">
    <source>
        <dbReference type="ARBA" id="ARBA00022837"/>
    </source>
</evidence>
<dbReference type="RefSeq" id="WP_031576341.1">
    <property type="nucleotide sequence ID" value="NZ_DAMAXS010000037.1"/>
</dbReference>
<evidence type="ECO:0000313" key="19">
    <source>
        <dbReference type="Proteomes" id="UP000183255"/>
    </source>
</evidence>
<gene>
    <name evidence="18" type="ORF">SAMN05421804_10417</name>
</gene>